<feature type="region of interest" description="Disordered" evidence="1">
    <location>
        <begin position="332"/>
        <end position="364"/>
    </location>
</feature>
<dbReference type="InParanoid" id="A0A0C3GVX4"/>
<reference evidence="4" key="2">
    <citation type="submission" date="2015-01" db="EMBL/GenBank/DDBJ databases">
        <title>Evolutionary Origins and Diversification of the Mycorrhizal Mutualists.</title>
        <authorList>
            <consortium name="DOE Joint Genome Institute"/>
            <consortium name="Mycorrhizal Genomics Consortium"/>
            <person name="Kohler A."/>
            <person name="Kuo A."/>
            <person name="Nagy L.G."/>
            <person name="Floudas D."/>
            <person name="Copeland A."/>
            <person name="Barry K.W."/>
            <person name="Cichocki N."/>
            <person name="Veneault-Fourrey C."/>
            <person name="LaButti K."/>
            <person name="Lindquist E.A."/>
            <person name="Lipzen A."/>
            <person name="Lundell T."/>
            <person name="Morin E."/>
            <person name="Murat C."/>
            <person name="Riley R."/>
            <person name="Ohm R."/>
            <person name="Sun H."/>
            <person name="Tunlid A."/>
            <person name="Henrissat B."/>
            <person name="Grigoriev I.V."/>
            <person name="Hibbett D.S."/>
            <person name="Martin F."/>
        </authorList>
    </citation>
    <scope>NUCLEOTIDE SEQUENCE [LARGE SCALE GENOMIC DNA]</scope>
    <source>
        <strain evidence="4">Zn</strain>
    </source>
</reference>
<protein>
    <recommendedName>
        <fullName evidence="2">G domain-containing protein</fullName>
    </recommendedName>
</protein>
<organism evidence="3 4">
    <name type="scientific">Oidiodendron maius (strain Zn)</name>
    <dbReference type="NCBI Taxonomy" id="913774"/>
    <lineage>
        <taxon>Eukaryota</taxon>
        <taxon>Fungi</taxon>
        <taxon>Dikarya</taxon>
        <taxon>Ascomycota</taxon>
        <taxon>Pezizomycotina</taxon>
        <taxon>Leotiomycetes</taxon>
        <taxon>Leotiomycetes incertae sedis</taxon>
        <taxon>Myxotrichaceae</taxon>
        <taxon>Oidiodendron</taxon>
    </lineage>
</organism>
<dbReference type="GO" id="GO:0005525">
    <property type="term" value="F:GTP binding"/>
    <property type="evidence" value="ECO:0007669"/>
    <property type="project" value="InterPro"/>
</dbReference>
<feature type="non-terminal residue" evidence="3">
    <location>
        <position position="1"/>
    </location>
</feature>
<dbReference type="HOGENOM" id="CLU_018003_1_1_1"/>
<reference evidence="3 4" key="1">
    <citation type="submission" date="2014-04" db="EMBL/GenBank/DDBJ databases">
        <authorList>
            <consortium name="DOE Joint Genome Institute"/>
            <person name="Kuo A."/>
            <person name="Martino E."/>
            <person name="Perotto S."/>
            <person name="Kohler A."/>
            <person name="Nagy L.G."/>
            <person name="Floudas D."/>
            <person name="Copeland A."/>
            <person name="Barry K.W."/>
            <person name="Cichocki N."/>
            <person name="Veneault-Fourrey C."/>
            <person name="LaButti K."/>
            <person name="Lindquist E.A."/>
            <person name="Lipzen A."/>
            <person name="Lundell T."/>
            <person name="Morin E."/>
            <person name="Murat C."/>
            <person name="Sun H."/>
            <person name="Tunlid A."/>
            <person name="Henrissat B."/>
            <person name="Grigoriev I.V."/>
            <person name="Hibbett D.S."/>
            <person name="Martin F."/>
            <person name="Nordberg H.P."/>
            <person name="Cantor M.N."/>
            <person name="Hua S.X."/>
        </authorList>
    </citation>
    <scope>NUCLEOTIDE SEQUENCE [LARGE SCALE GENOMIC DNA]</scope>
    <source>
        <strain evidence="3 4">Zn</strain>
    </source>
</reference>
<evidence type="ECO:0000313" key="4">
    <source>
        <dbReference type="Proteomes" id="UP000054321"/>
    </source>
</evidence>
<dbReference type="Gene3D" id="3.40.50.300">
    <property type="entry name" value="P-loop containing nucleotide triphosphate hydrolases"/>
    <property type="match status" value="1"/>
</dbReference>
<gene>
    <name evidence="3" type="ORF">OIDMADRAFT_134224</name>
</gene>
<evidence type="ECO:0000259" key="2">
    <source>
        <dbReference type="Pfam" id="PF01926"/>
    </source>
</evidence>
<dbReference type="Pfam" id="PF01926">
    <property type="entry name" value="MMR_HSR1"/>
    <property type="match status" value="1"/>
</dbReference>
<keyword evidence="4" id="KW-1185">Reference proteome</keyword>
<dbReference type="AlphaFoldDB" id="A0A0C3GVX4"/>
<dbReference type="CDD" id="cd00882">
    <property type="entry name" value="Ras_like_GTPase"/>
    <property type="match status" value="1"/>
</dbReference>
<accession>A0A0C3GVX4</accession>
<feature type="domain" description="G" evidence="2">
    <location>
        <begin position="5"/>
        <end position="68"/>
    </location>
</feature>
<name>A0A0C3GVX4_OIDMZ</name>
<dbReference type="EMBL" id="KN832887">
    <property type="protein sequence ID" value="KIM95434.1"/>
    <property type="molecule type" value="Genomic_DNA"/>
</dbReference>
<dbReference type="InterPro" id="IPR006073">
    <property type="entry name" value="GTP-bd"/>
</dbReference>
<dbReference type="OrthoDB" id="8954335at2759"/>
<dbReference type="SUPFAM" id="SSF52540">
    <property type="entry name" value="P-loop containing nucleoside triphosphate hydrolases"/>
    <property type="match status" value="1"/>
</dbReference>
<feature type="compositionally biased region" description="Basic and acidic residues" evidence="1">
    <location>
        <begin position="332"/>
        <end position="353"/>
    </location>
</feature>
<evidence type="ECO:0000256" key="1">
    <source>
        <dbReference type="SAM" id="MobiDB-lite"/>
    </source>
</evidence>
<dbReference type="InterPro" id="IPR027417">
    <property type="entry name" value="P-loop_NTPase"/>
</dbReference>
<proteinExistence type="predicted"/>
<dbReference type="Proteomes" id="UP000054321">
    <property type="component" value="Unassembled WGS sequence"/>
</dbReference>
<evidence type="ECO:0000313" key="3">
    <source>
        <dbReference type="EMBL" id="KIM95434.1"/>
    </source>
</evidence>
<sequence>EDVYIAVTGITGAGKSEFISLCTGQDVKIGKDMISCTSEVEDWTFMYNKFLRVHLIDTPGFDDTNKKDVEVLRDIAGWMGEKYKQSILLSGLIYLHPISDNRLRGSALRNLYMFKKLCGPECLRGIVLATTMWDLVPFEDGLRREKQLRATDDFWGEMEKGGSIVKRHLRTKESGLSILEVILRSQYHLVLTIQDEMVNQKKGLEDTGAGIKVNQDLIEADRKHRKELEILRQEMKEADASSKLEIARLMQEQQQEIDANTEQRKKLEANLADLEKQRASDMEDLQDQLKKQSDALEARETEIKNFRASLKAKEDAHDINQAEQRKLQEKLERMEREQADQAKALKDAVEAAQRKSPSKYSCSQ</sequence>